<feature type="signal peptide" evidence="2">
    <location>
        <begin position="1"/>
        <end position="22"/>
    </location>
</feature>
<proteinExistence type="predicted"/>
<feature type="chain" id="PRO_5043844813" evidence="2">
    <location>
        <begin position="23"/>
        <end position="408"/>
    </location>
</feature>
<gene>
    <name evidence="3" type="ORF">WJX72_008913</name>
</gene>
<sequence>MQTTCRTFILALLRSFCRVCWVQYCLVSLPGAASLDISSFSRILGQASSALYSRAVDLLWDMVADVEETDSSRLDWLAPHFANVVAMLQVPAFTNNPAADHTQAENALAAVSSVAEQAYQFLRRRKLLLYPDNIWDGCMASVINSLATLAANKGLKALSRPGMQHVRSMVAQPEAAQFVLRILLTLPVVSEAKKGVKLVLDVFMLLYRGQGQCILSGCGECLKPESNYPCSLRLAVLNAMDSVANSYLDECGENDAAILALWPAEALDMVIFTLAHDHSLRNRRAAMSLLTTVVVEKKTAKETALLRAILQRCRDQDLLIREHASAMLAQFGSSSLRAVLQHSDWCTLLDIGLAEGQQAGSAHPHLDSPKHAPVEQAGSNCKPDNGQYHAFATAELGYFMSPGSTINP</sequence>
<dbReference type="Proteomes" id="UP001489004">
    <property type="component" value="Unassembled WGS sequence"/>
</dbReference>
<evidence type="ECO:0000313" key="4">
    <source>
        <dbReference type="Proteomes" id="UP001489004"/>
    </source>
</evidence>
<keyword evidence="2" id="KW-0732">Signal</keyword>
<evidence type="ECO:0000256" key="1">
    <source>
        <dbReference type="SAM" id="MobiDB-lite"/>
    </source>
</evidence>
<reference evidence="3 4" key="1">
    <citation type="journal article" date="2024" name="Nat. Commun.">
        <title>Phylogenomics reveals the evolutionary origins of lichenization in chlorophyte algae.</title>
        <authorList>
            <person name="Puginier C."/>
            <person name="Libourel C."/>
            <person name="Otte J."/>
            <person name="Skaloud P."/>
            <person name="Haon M."/>
            <person name="Grisel S."/>
            <person name="Petersen M."/>
            <person name="Berrin J.G."/>
            <person name="Delaux P.M."/>
            <person name="Dal Grande F."/>
            <person name="Keller J."/>
        </authorList>
    </citation>
    <scope>NUCLEOTIDE SEQUENCE [LARGE SCALE GENOMIC DNA]</scope>
    <source>
        <strain evidence="3 4">SAG 2043</strain>
    </source>
</reference>
<protein>
    <submittedName>
        <fullName evidence="3">Uncharacterized protein</fullName>
    </submittedName>
</protein>
<evidence type="ECO:0000256" key="2">
    <source>
        <dbReference type="SAM" id="SignalP"/>
    </source>
</evidence>
<dbReference type="EMBL" id="JALJOR010000005">
    <property type="protein sequence ID" value="KAK9817054.1"/>
    <property type="molecule type" value="Genomic_DNA"/>
</dbReference>
<evidence type="ECO:0000313" key="3">
    <source>
        <dbReference type="EMBL" id="KAK9817054.1"/>
    </source>
</evidence>
<name>A0AAW1Q9T3_9CHLO</name>
<feature type="region of interest" description="Disordered" evidence="1">
    <location>
        <begin position="359"/>
        <end position="383"/>
    </location>
</feature>
<organism evidence="3 4">
    <name type="scientific">[Myrmecia] bisecta</name>
    <dbReference type="NCBI Taxonomy" id="41462"/>
    <lineage>
        <taxon>Eukaryota</taxon>
        <taxon>Viridiplantae</taxon>
        <taxon>Chlorophyta</taxon>
        <taxon>core chlorophytes</taxon>
        <taxon>Trebouxiophyceae</taxon>
        <taxon>Trebouxiales</taxon>
        <taxon>Trebouxiaceae</taxon>
        <taxon>Myrmecia</taxon>
    </lineage>
</organism>
<keyword evidence="4" id="KW-1185">Reference proteome</keyword>
<accession>A0AAW1Q9T3</accession>
<dbReference type="SUPFAM" id="SSF48371">
    <property type="entry name" value="ARM repeat"/>
    <property type="match status" value="1"/>
</dbReference>
<dbReference type="AlphaFoldDB" id="A0AAW1Q9T3"/>
<comment type="caution">
    <text evidence="3">The sequence shown here is derived from an EMBL/GenBank/DDBJ whole genome shotgun (WGS) entry which is preliminary data.</text>
</comment>
<feature type="compositionally biased region" description="Basic and acidic residues" evidence="1">
    <location>
        <begin position="364"/>
        <end position="373"/>
    </location>
</feature>
<dbReference type="InterPro" id="IPR016024">
    <property type="entry name" value="ARM-type_fold"/>
</dbReference>